<name>A0AAV4P719_CAEEX</name>
<reference evidence="1 2" key="1">
    <citation type="submission" date="2021-06" db="EMBL/GenBank/DDBJ databases">
        <title>Caerostris extrusa draft genome.</title>
        <authorList>
            <person name="Kono N."/>
            <person name="Arakawa K."/>
        </authorList>
    </citation>
    <scope>NUCLEOTIDE SEQUENCE [LARGE SCALE GENOMIC DNA]</scope>
</reference>
<accession>A0AAV4P719</accession>
<dbReference type="AlphaFoldDB" id="A0AAV4P719"/>
<comment type="caution">
    <text evidence="1">The sequence shown here is derived from an EMBL/GenBank/DDBJ whole genome shotgun (WGS) entry which is preliminary data.</text>
</comment>
<protein>
    <submittedName>
        <fullName evidence="1">Uncharacterized protein</fullName>
    </submittedName>
</protein>
<evidence type="ECO:0000313" key="2">
    <source>
        <dbReference type="Proteomes" id="UP001054945"/>
    </source>
</evidence>
<proteinExistence type="predicted"/>
<evidence type="ECO:0000313" key="1">
    <source>
        <dbReference type="EMBL" id="GIX91709.1"/>
    </source>
</evidence>
<sequence>MQKSGRRPRSGKTDVTALTETIGVFDQRKCRDGADWAISMRDIGKGSLHVYIAGNAKQSFWILIFISYCFGVNKTRVSIQFMSNTIVLRFVKNA</sequence>
<keyword evidence="2" id="KW-1185">Reference proteome</keyword>
<organism evidence="1 2">
    <name type="scientific">Caerostris extrusa</name>
    <name type="common">Bark spider</name>
    <name type="synonym">Caerostris bankana</name>
    <dbReference type="NCBI Taxonomy" id="172846"/>
    <lineage>
        <taxon>Eukaryota</taxon>
        <taxon>Metazoa</taxon>
        <taxon>Ecdysozoa</taxon>
        <taxon>Arthropoda</taxon>
        <taxon>Chelicerata</taxon>
        <taxon>Arachnida</taxon>
        <taxon>Araneae</taxon>
        <taxon>Araneomorphae</taxon>
        <taxon>Entelegynae</taxon>
        <taxon>Araneoidea</taxon>
        <taxon>Araneidae</taxon>
        <taxon>Caerostris</taxon>
    </lineage>
</organism>
<gene>
    <name evidence="1" type="ORF">CEXT_757811</name>
</gene>
<dbReference type="EMBL" id="BPLR01021610">
    <property type="protein sequence ID" value="GIX91709.1"/>
    <property type="molecule type" value="Genomic_DNA"/>
</dbReference>
<dbReference type="Proteomes" id="UP001054945">
    <property type="component" value="Unassembled WGS sequence"/>
</dbReference>